<feature type="transmembrane region" description="Helical" evidence="10">
    <location>
        <begin position="416"/>
        <end position="435"/>
    </location>
</feature>
<comment type="subcellular location">
    <subcellularLocation>
        <location evidence="1">Vacuole membrane</location>
        <topology evidence="1">Multi-pass membrane protein</topology>
    </subcellularLocation>
</comment>
<keyword evidence="7 10" id="KW-1133">Transmembrane helix</keyword>
<dbReference type="InterPro" id="IPR011527">
    <property type="entry name" value="ABC1_TM_dom"/>
</dbReference>
<keyword evidence="3 10" id="KW-0812">Transmembrane</keyword>
<feature type="domain" description="ABC transmembrane type-1" evidence="12">
    <location>
        <begin position="807"/>
        <end position="1083"/>
    </location>
</feature>
<evidence type="ECO:0000256" key="10">
    <source>
        <dbReference type="SAM" id="Phobius"/>
    </source>
</evidence>
<name>A0ABR4NEB2_9FUNG</name>
<gene>
    <name evidence="13" type="ORF">HK105_202747</name>
</gene>
<feature type="region of interest" description="Disordered" evidence="9">
    <location>
        <begin position="88"/>
        <end position="121"/>
    </location>
</feature>
<feature type="compositionally biased region" description="Low complexity" evidence="9">
    <location>
        <begin position="104"/>
        <end position="117"/>
    </location>
</feature>
<keyword evidence="8 10" id="KW-0472">Membrane</keyword>
<dbReference type="InterPro" id="IPR050173">
    <property type="entry name" value="ABC_transporter_C-like"/>
</dbReference>
<dbReference type="InterPro" id="IPR017871">
    <property type="entry name" value="ABC_transporter-like_CS"/>
</dbReference>
<dbReference type="Pfam" id="PF00664">
    <property type="entry name" value="ABC_membrane"/>
    <property type="match status" value="2"/>
</dbReference>
<feature type="transmembrane region" description="Helical" evidence="10">
    <location>
        <begin position="921"/>
        <end position="938"/>
    </location>
</feature>
<dbReference type="SUPFAM" id="SSF90123">
    <property type="entry name" value="ABC transporter transmembrane region"/>
    <property type="match status" value="2"/>
</dbReference>
<dbReference type="Proteomes" id="UP001527925">
    <property type="component" value="Unassembled WGS sequence"/>
</dbReference>
<dbReference type="EMBL" id="JADGIZ020000009">
    <property type="protein sequence ID" value="KAL2917874.1"/>
    <property type="molecule type" value="Genomic_DNA"/>
</dbReference>
<feature type="transmembrane region" description="Helical" evidence="10">
    <location>
        <begin position="262"/>
        <end position="285"/>
    </location>
</feature>
<dbReference type="Gene3D" id="3.40.50.300">
    <property type="entry name" value="P-loop containing nucleotide triphosphate hydrolases"/>
    <property type="match status" value="2"/>
</dbReference>
<feature type="transmembrane region" description="Helical" evidence="10">
    <location>
        <begin position="209"/>
        <end position="229"/>
    </location>
</feature>
<feature type="compositionally biased region" description="Basic and acidic residues" evidence="9">
    <location>
        <begin position="760"/>
        <end position="773"/>
    </location>
</feature>
<evidence type="ECO:0000313" key="13">
    <source>
        <dbReference type="EMBL" id="KAL2917874.1"/>
    </source>
</evidence>
<evidence type="ECO:0000256" key="2">
    <source>
        <dbReference type="ARBA" id="ARBA00022448"/>
    </source>
</evidence>
<dbReference type="Gene3D" id="1.20.1560.10">
    <property type="entry name" value="ABC transporter type 1, transmembrane domain"/>
    <property type="match status" value="2"/>
</dbReference>
<dbReference type="PANTHER" id="PTHR24223:SF443">
    <property type="entry name" value="MULTIDRUG-RESISTANCE LIKE PROTEIN 1, ISOFORM I"/>
    <property type="match status" value="1"/>
</dbReference>
<keyword evidence="5" id="KW-0547">Nucleotide-binding</keyword>
<evidence type="ECO:0000256" key="3">
    <source>
        <dbReference type="ARBA" id="ARBA00022692"/>
    </source>
</evidence>
<reference evidence="13 14" key="1">
    <citation type="submission" date="2023-09" db="EMBL/GenBank/DDBJ databases">
        <title>Pangenome analysis of Batrachochytrium dendrobatidis and related Chytrids.</title>
        <authorList>
            <person name="Yacoub M.N."/>
            <person name="Stajich J.E."/>
            <person name="James T.Y."/>
        </authorList>
    </citation>
    <scope>NUCLEOTIDE SEQUENCE [LARGE SCALE GENOMIC DNA]</scope>
    <source>
        <strain evidence="13 14">JEL0888</strain>
    </source>
</reference>
<feature type="transmembrane region" description="Helical" evidence="10">
    <location>
        <begin position="842"/>
        <end position="867"/>
    </location>
</feature>
<dbReference type="CDD" id="cd03250">
    <property type="entry name" value="ABCC_MRP_domain1"/>
    <property type="match status" value="1"/>
</dbReference>
<feature type="transmembrane region" description="Helical" evidence="10">
    <location>
        <begin position="803"/>
        <end position="822"/>
    </location>
</feature>
<comment type="caution">
    <text evidence="13">The sequence shown here is derived from an EMBL/GenBank/DDBJ whole genome shotgun (WGS) entry which is preliminary data.</text>
</comment>
<sequence>MSKSHPAEPAQRRRWWQPAPPSSENVCPQNTAGFFSRYTYTWMDALFIAGWRRPLEETDIWQLPPSLRSHGLGERLTSEWDAELAQHGGLADAPLPPPPHTADAKAGGADAKADQAACQSPQPPEGLLLRRAMVRALLWDLVPSTFLKFAADVCTMAAPYVVKEVINFVSNSKHAQRLGITLPDLGQGIGYAVLLFVLQLSATTLQNRFFFEALCVGVASRVALANLVYNKAMRLSSASRQIFSSGKVTNLISTDVQRFEQFIAFLPTIITATIQIIVTTILLIIQIGPAALAGVAVIALYVPFQNTILKTLARIRKRLAPLTDSRVRKTLEILQGIRVLKFFTWETSFLESVEAIRKTEIVYTFQRSVVTAFTMTFAFAIPSIAASLSFIIYGLNNDLDPARIFSSLSWFNQLPLPLWFIPQVVTGYADVKIALVRTQEFLLAPEIEDVATIKPNAAHAVEVVDGEFDWEAPPPAPINTESALNKPRWFVVKNKGDKKGGAGEEVELDVAETVADSSSLDTPRSTLRNINLAIPRGKLVAVVGSVGSGKSSLLNALVGEMKRVKGSVTFSSRIGYAPQQAWIQNASVKDNILFGQPLDEERYRAVIRDCSLEKDLEILADGDLTQIGERGINLSGGQKQRVNLARMVYFNADIVLLDDPLSAVDAHVGRALFDNCIQGALAGKTRILVTHQLHFLPRVDYVVVMSDGEIAEQGTFSELMAANGEFATLMRNYGGIGDSESDDASDADRKDESEIVEEVGDAKGPADVKEKKEARELMQTEDRATGTVDGQVWLSYSNAAGGIPFLFGLLLMILISQGASSANDVWLVLWTNQSLSGYSQKQYITVYGILAVTACLLGFVYSTYVTFFGSIAARRLHEAAARRIVRAPVSFFDTTPLGRIINRFSKDQDGIDSTLIESFRVFIQSFASIVSVFITVIVSTPTMTAVFVPVIAMYYLIQLVYRKSSRELKRIESIARSPFYAHMSETLNGIATVRAYREQDRFIARNSSLIDRNTAPYFLLLGAARWMSIRFEFFGSLLIFFTATLGILSRETSAFTAALFGLSLSYALQVTNTLNRCIRQFTDTEISMNAVERIAEYANRIPVEAAEITDVRPPAGWPAKGEIEFKDVSMRYAPDLPLVLKSVSFSIHGREKIGVVGRTGSGKSSLMQVLFRMVEPASGAIVVDGITTNELGLKDLRSGLGIIPQDPVLFSGTFRRNLDPFGEHTDAELWDALERANIKAKVAESNGGLDGEVQENGENLSVGQRQLVCLARAMLKKPRVLVMDEATANVDYETDAIIQKCLREDFGDSTILTIAHRLNTIADYDRVMVLSAGEIVEFDTPQALVAKEGGVFRSMVNETGPQNVETILRMIRGEL</sequence>
<feature type="transmembrane region" description="Helical" evidence="10">
    <location>
        <begin position="1029"/>
        <end position="1048"/>
    </location>
</feature>
<feature type="domain" description="ABC transmembrane type-1" evidence="12">
    <location>
        <begin position="144"/>
        <end position="430"/>
    </location>
</feature>
<dbReference type="SUPFAM" id="SSF52540">
    <property type="entry name" value="P-loop containing nucleoside triphosphate hydrolases"/>
    <property type="match status" value="2"/>
</dbReference>
<evidence type="ECO:0000259" key="12">
    <source>
        <dbReference type="PROSITE" id="PS50929"/>
    </source>
</evidence>
<evidence type="ECO:0000256" key="8">
    <source>
        <dbReference type="ARBA" id="ARBA00023136"/>
    </source>
</evidence>
<evidence type="ECO:0000256" key="1">
    <source>
        <dbReference type="ARBA" id="ARBA00004128"/>
    </source>
</evidence>
<evidence type="ECO:0000256" key="9">
    <source>
        <dbReference type="SAM" id="MobiDB-lite"/>
    </source>
</evidence>
<dbReference type="InterPro" id="IPR027417">
    <property type="entry name" value="P-loop_NTPase"/>
</dbReference>
<dbReference type="PANTHER" id="PTHR24223">
    <property type="entry name" value="ATP-BINDING CASSETTE SUB-FAMILY C"/>
    <property type="match status" value="1"/>
</dbReference>
<keyword evidence="2" id="KW-0813">Transport</keyword>
<keyword evidence="14" id="KW-1185">Reference proteome</keyword>
<evidence type="ECO:0000256" key="7">
    <source>
        <dbReference type="ARBA" id="ARBA00022989"/>
    </source>
</evidence>
<dbReference type="InterPro" id="IPR003593">
    <property type="entry name" value="AAA+_ATPase"/>
</dbReference>
<evidence type="ECO:0000313" key="14">
    <source>
        <dbReference type="Proteomes" id="UP001527925"/>
    </source>
</evidence>
<feature type="domain" description="ABC transporter" evidence="11">
    <location>
        <begin position="508"/>
        <end position="732"/>
    </location>
</feature>
<feature type="domain" description="ABC transporter" evidence="11">
    <location>
        <begin position="1123"/>
        <end position="1357"/>
    </location>
</feature>
<dbReference type="CDD" id="cd03244">
    <property type="entry name" value="ABCC_MRP_domain2"/>
    <property type="match status" value="1"/>
</dbReference>
<dbReference type="PROSITE" id="PS00211">
    <property type="entry name" value="ABC_TRANSPORTER_1"/>
    <property type="match status" value="2"/>
</dbReference>
<feature type="region of interest" description="Disordered" evidence="9">
    <location>
        <begin position="1"/>
        <end position="28"/>
    </location>
</feature>
<organism evidence="13 14">
    <name type="scientific">Polyrhizophydium stewartii</name>
    <dbReference type="NCBI Taxonomy" id="2732419"/>
    <lineage>
        <taxon>Eukaryota</taxon>
        <taxon>Fungi</taxon>
        <taxon>Fungi incertae sedis</taxon>
        <taxon>Chytridiomycota</taxon>
        <taxon>Chytridiomycota incertae sedis</taxon>
        <taxon>Chytridiomycetes</taxon>
        <taxon>Rhizophydiales</taxon>
        <taxon>Rhizophydiales incertae sedis</taxon>
        <taxon>Polyrhizophydium</taxon>
    </lineage>
</organism>
<dbReference type="SMART" id="SM00382">
    <property type="entry name" value="AAA"/>
    <property type="match status" value="2"/>
</dbReference>
<accession>A0ABR4NEB2</accession>
<dbReference type="InterPro" id="IPR003439">
    <property type="entry name" value="ABC_transporter-like_ATP-bd"/>
</dbReference>
<feature type="transmembrane region" description="Helical" evidence="10">
    <location>
        <begin position="291"/>
        <end position="309"/>
    </location>
</feature>
<evidence type="ECO:0000256" key="6">
    <source>
        <dbReference type="ARBA" id="ARBA00022840"/>
    </source>
</evidence>
<proteinExistence type="predicted"/>
<dbReference type="CDD" id="cd18597">
    <property type="entry name" value="ABC_6TM_YOR1_D1_like"/>
    <property type="match status" value="1"/>
</dbReference>
<feature type="region of interest" description="Disordered" evidence="9">
    <location>
        <begin position="738"/>
        <end position="773"/>
    </location>
</feature>
<dbReference type="Pfam" id="PF00005">
    <property type="entry name" value="ABC_tran"/>
    <property type="match status" value="2"/>
</dbReference>
<dbReference type="PROSITE" id="PS50893">
    <property type="entry name" value="ABC_TRANSPORTER_2"/>
    <property type="match status" value="2"/>
</dbReference>
<dbReference type="PROSITE" id="PS50929">
    <property type="entry name" value="ABC_TM1F"/>
    <property type="match status" value="2"/>
</dbReference>
<evidence type="ECO:0000256" key="4">
    <source>
        <dbReference type="ARBA" id="ARBA00022737"/>
    </source>
</evidence>
<evidence type="ECO:0000256" key="5">
    <source>
        <dbReference type="ARBA" id="ARBA00022741"/>
    </source>
</evidence>
<keyword evidence="4" id="KW-0677">Repeat</keyword>
<feature type="transmembrane region" description="Helical" evidence="10">
    <location>
        <begin position="944"/>
        <end position="961"/>
    </location>
</feature>
<keyword evidence="6" id="KW-0067">ATP-binding</keyword>
<protein>
    <submittedName>
        <fullName evidence="13">Uncharacterized protein</fullName>
    </submittedName>
</protein>
<dbReference type="InterPro" id="IPR036640">
    <property type="entry name" value="ABC1_TM_sf"/>
</dbReference>
<feature type="transmembrane region" description="Helical" evidence="10">
    <location>
        <begin position="369"/>
        <end position="396"/>
    </location>
</feature>
<evidence type="ECO:0000259" key="11">
    <source>
        <dbReference type="PROSITE" id="PS50893"/>
    </source>
</evidence>
<dbReference type="CDD" id="cd18606">
    <property type="entry name" value="ABC_6TM_YOR1_D2_like"/>
    <property type="match status" value="1"/>
</dbReference>